<protein>
    <recommendedName>
        <fullName evidence="9">CAAX prenyl protease</fullName>
        <ecNumber evidence="9">3.4.24.84</ecNumber>
    </recommendedName>
</protein>
<reference evidence="13" key="1">
    <citation type="submission" date="2025-08" db="UniProtKB">
        <authorList>
            <consortium name="RefSeq"/>
        </authorList>
    </citation>
    <scope>IDENTIFICATION</scope>
</reference>
<feature type="transmembrane region" description="Helical" evidence="9">
    <location>
        <begin position="343"/>
        <end position="366"/>
    </location>
</feature>
<dbReference type="InterPro" id="IPR032456">
    <property type="entry name" value="Peptidase_M48_N"/>
</dbReference>
<evidence type="ECO:0000256" key="6">
    <source>
        <dbReference type="ARBA" id="ARBA00044456"/>
    </source>
</evidence>
<feature type="transmembrane region" description="Helical" evidence="9">
    <location>
        <begin position="12"/>
        <end position="30"/>
    </location>
</feature>
<evidence type="ECO:0000256" key="8">
    <source>
        <dbReference type="PIRSR" id="PIRSR627057-2"/>
    </source>
</evidence>
<dbReference type="AlphaFoldDB" id="A0AAJ7FLF7"/>
<feature type="binding site" evidence="8">
    <location>
        <position position="385"/>
    </location>
    <ligand>
        <name>Zn(2+)</name>
        <dbReference type="ChEBI" id="CHEBI:29105"/>
        <note>catalytic</note>
    </ligand>
</feature>
<comment type="function">
    <text evidence="9">Proteolytically removes the C-terminal three residues of farnesylated proteins.</text>
</comment>
<dbReference type="CDD" id="cd07343">
    <property type="entry name" value="M48A_Zmpste24p_like"/>
    <property type="match status" value="1"/>
</dbReference>
<keyword evidence="5 9" id="KW-0482">Metalloprotease</keyword>
<keyword evidence="4 8" id="KW-0862">Zinc</keyword>
<feature type="binding site" evidence="8">
    <location>
        <position position="305"/>
    </location>
    <ligand>
        <name>Zn(2+)</name>
        <dbReference type="ChEBI" id="CHEBI:29105"/>
        <note>catalytic</note>
    </ligand>
</feature>
<comment type="similarity">
    <text evidence="9">Belongs to the peptidase M48A family.</text>
</comment>
<feature type="transmembrane region" description="Helical" evidence="9">
    <location>
        <begin position="318"/>
        <end position="337"/>
    </location>
</feature>
<feature type="active site" evidence="7">
    <location>
        <position position="306"/>
    </location>
</feature>
<dbReference type="InterPro" id="IPR001915">
    <property type="entry name" value="Peptidase_M48"/>
</dbReference>
<keyword evidence="2 8" id="KW-0479">Metal-binding</keyword>
<sequence>MGTFRSFVEENIRYEILALIALSFLWEFYLSLRQKKLMQKLVELPECLNGILTKDLYDKARSYALAKSTYSNYQNLYSTLFTVILILTFSFYLFWEWATAIAIKIGFSTANEILISAIYMFIINMLTVLVDFPFKVYNTFVLEEEYGFNKQTVRFFIKDQALKLLVTQLIALPLICSIIWIVQNGGEYFFVYLWLFTVAVSLFMLILYPEVIAPLFDKYSPLPEGELKTQIEALAASINFPLYKLYIVDSSKRSSHSNAYLYGFHKYKRIVLFDTLVKEYYKPDEKDGKKDQGCETDEVVGVLAHELGHWKYNHTVKGFFLTQVNLMINFILFAKLLHYQPMYTAFGFTTVQPIFVGLIIVMMYILMPLNTLMGFVYTVNSRKFEFEADMFAKKLGHAEPIRRALIKLHKDNLGYPLFDKLYSGWHHDHPPLLQRLEALNKED</sequence>
<dbReference type="PANTHER" id="PTHR10120">
    <property type="entry name" value="CAAX PRENYL PROTEASE 1"/>
    <property type="match status" value="1"/>
</dbReference>
<keyword evidence="1 9" id="KW-0645">Protease</keyword>
<feature type="transmembrane region" description="Helical" evidence="9">
    <location>
        <begin position="188"/>
        <end position="208"/>
    </location>
</feature>
<feature type="binding site" evidence="8">
    <location>
        <position position="309"/>
    </location>
    <ligand>
        <name>Zn(2+)</name>
        <dbReference type="ChEBI" id="CHEBI:29105"/>
        <note>catalytic</note>
    </ligand>
</feature>
<accession>A0AAJ7FLF7</accession>
<dbReference type="GeneID" id="107268885"/>
<proteinExistence type="inferred from homology"/>
<dbReference type="GO" id="GO:0004222">
    <property type="term" value="F:metalloendopeptidase activity"/>
    <property type="evidence" value="ECO:0007669"/>
    <property type="project" value="UniProtKB-UniRule"/>
</dbReference>
<dbReference type="EC" id="3.4.24.84" evidence="9"/>
<comment type="cofactor">
    <cofactor evidence="8 9">
        <name>Zn(2+)</name>
        <dbReference type="ChEBI" id="CHEBI:29105"/>
    </cofactor>
    <text evidence="8 9">Binds 1 zinc ion per subunit.</text>
</comment>
<evidence type="ECO:0000256" key="1">
    <source>
        <dbReference type="ARBA" id="ARBA00022670"/>
    </source>
</evidence>
<evidence type="ECO:0000313" key="12">
    <source>
        <dbReference type="Proteomes" id="UP000694920"/>
    </source>
</evidence>
<keyword evidence="3 9" id="KW-0378">Hydrolase</keyword>
<dbReference type="Proteomes" id="UP000694920">
    <property type="component" value="Unplaced"/>
</dbReference>
<evidence type="ECO:0000259" key="10">
    <source>
        <dbReference type="Pfam" id="PF01435"/>
    </source>
</evidence>
<evidence type="ECO:0000256" key="5">
    <source>
        <dbReference type="ARBA" id="ARBA00023049"/>
    </source>
</evidence>
<evidence type="ECO:0000313" key="13">
    <source>
        <dbReference type="RefSeq" id="XP_015597592.1"/>
    </source>
</evidence>
<evidence type="ECO:0000256" key="3">
    <source>
        <dbReference type="ARBA" id="ARBA00022801"/>
    </source>
</evidence>
<dbReference type="Gene3D" id="3.30.2010.10">
    <property type="entry name" value="Metalloproteases ('zincins'), catalytic domain"/>
    <property type="match status" value="1"/>
</dbReference>
<name>A0AAJ7FLF7_CEPCN</name>
<evidence type="ECO:0000259" key="11">
    <source>
        <dbReference type="Pfam" id="PF16491"/>
    </source>
</evidence>
<feature type="transmembrane region" description="Helical" evidence="9">
    <location>
        <begin position="164"/>
        <end position="182"/>
    </location>
</feature>
<evidence type="ECO:0000256" key="4">
    <source>
        <dbReference type="ARBA" id="ARBA00022833"/>
    </source>
</evidence>
<organism evidence="12 13">
    <name type="scientific">Cephus cinctus</name>
    <name type="common">Wheat stem sawfly</name>
    <dbReference type="NCBI Taxonomy" id="211228"/>
    <lineage>
        <taxon>Eukaryota</taxon>
        <taxon>Metazoa</taxon>
        <taxon>Ecdysozoa</taxon>
        <taxon>Arthropoda</taxon>
        <taxon>Hexapoda</taxon>
        <taxon>Insecta</taxon>
        <taxon>Pterygota</taxon>
        <taxon>Neoptera</taxon>
        <taxon>Endopterygota</taxon>
        <taxon>Hymenoptera</taxon>
        <taxon>Cephoidea</taxon>
        <taxon>Cephidae</taxon>
        <taxon>Cephus</taxon>
    </lineage>
</organism>
<feature type="transmembrane region" description="Helical" evidence="9">
    <location>
        <begin position="76"/>
        <end position="95"/>
    </location>
</feature>
<dbReference type="Pfam" id="PF16491">
    <property type="entry name" value="Peptidase_M48_N"/>
    <property type="match status" value="1"/>
</dbReference>
<comment type="subcellular location">
    <subcellularLocation>
        <location evidence="9">Endoplasmic reticulum membrane</location>
        <topology evidence="9">Multi-pass membrane protein</topology>
    </subcellularLocation>
</comment>
<dbReference type="RefSeq" id="XP_015597592.1">
    <property type="nucleotide sequence ID" value="XM_015742106.1"/>
</dbReference>
<dbReference type="Pfam" id="PF01435">
    <property type="entry name" value="Peptidase_M48"/>
    <property type="match status" value="1"/>
</dbReference>
<dbReference type="GO" id="GO:0046872">
    <property type="term" value="F:metal ion binding"/>
    <property type="evidence" value="ECO:0007669"/>
    <property type="project" value="UniProtKB-UniRule"/>
</dbReference>
<dbReference type="InterPro" id="IPR027057">
    <property type="entry name" value="CAXX_Prtase_1"/>
</dbReference>
<dbReference type="GO" id="GO:0071586">
    <property type="term" value="P:CAAX-box protein processing"/>
    <property type="evidence" value="ECO:0007669"/>
    <property type="project" value="UniProtKB-UniRule"/>
</dbReference>
<keyword evidence="12" id="KW-1185">Reference proteome</keyword>
<evidence type="ECO:0000256" key="2">
    <source>
        <dbReference type="ARBA" id="ARBA00022723"/>
    </source>
</evidence>
<dbReference type="KEGG" id="ccin:107268885"/>
<feature type="active site" description="Proton donor" evidence="7">
    <location>
        <position position="389"/>
    </location>
</feature>
<evidence type="ECO:0000256" key="9">
    <source>
        <dbReference type="RuleBase" id="RU366005"/>
    </source>
</evidence>
<keyword evidence="9" id="KW-0256">Endoplasmic reticulum</keyword>
<keyword evidence="9" id="KW-0812">Transmembrane</keyword>
<gene>
    <name evidence="13" type="primary">LOC107268885</name>
</gene>
<dbReference type="GO" id="GO:0005789">
    <property type="term" value="C:endoplasmic reticulum membrane"/>
    <property type="evidence" value="ECO:0007669"/>
    <property type="project" value="UniProtKB-SubCell"/>
</dbReference>
<keyword evidence="9" id="KW-0472">Membrane</keyword>
<comment type="catalytic activity">
    <reaction evidence="6 9">
        <text>Hydrolyzes the peptide bond -P2-(S-farnesyl or geranylgeranyl)C-P1'-P2'-P3'-COOH where P1' and P2' are amino acids with aliphatic side chains and P3' is any C-terminal residue.</text>
        <dbReference type="EC" id="3.4.24.84"/>
    </reaction>
</comment>
<keyword evidence="9" id="KW-1133">Transmembrane helix</keyword>
<feature type="domain" description="Peptidase M48" evidence="10">
    <location>
        <begin position="221"/>
        <end position="442"/>
    </location>
</feature>
<evidence type="ECO:0000256" key="7">
    <source>
        <dbReference type="PIRSR" id="PIRSR627057-1"/>
    </source>
</evidence>
<feature type="domain" description="CAAX prenyl protease 1 N-terminal" evidence="11">
    <location>
        <begin position="36"/>
        <end position="218"/>
    </location>
</feature>